<keyword evidence="1" id="KW-1133">Transmembrane helix</keyword>
<protein>
    <submittedName>
        <fullName evidence="2">Uncharacterized protein</fullName>
    </submittedName>
</protein>
<organism evidence="2 3">
    <name type="scientific">Plakobranchus ocellatus</name>
    <dbReference type="NCBI Taxonomy" id="259542"/>
    <lineage>
        <taxon>Eukaryota</taxon>
        <taxon>Metazoa</taxon>
        <taxon>Spiralia</taxon>
        <taxon>Lophotrochozoa</taxon>
        <taxon>Mollusca</taxon>
        <taxon>Gastropoda</taxon>
        <taxon>Heterobranchia</taxon>
        <taxon>Euthyneura</taxon>
        <taxon>Panpulmonata</taxon>
        <taxon>Sacoglossa</taxon>
        <taxon>Placobranchoidea</taxon>
        <taxon>Plakobranchidae</taxon>
        <taxon>Plakobranchus</taxon>
    </lineage>
</organism>
<keyword evidence="1" id="KW-0472">Membrane</keyword>
<dbReference type="Proteomes" id="UP000735302">
    <property type="component" value="Unassembled WGS sequence"/>
</dbReference>
<proteinExistence type="predicted"/>
<comment type="caution">
    <text evidence="2">The sequence shown here is derived from an EMBL/GenBank/DDBJ whole genome shotgun (WGS) entry which is preliminary data.</text>
</comment>
<feature type="transmembrane region" description="Helical" evidence="1">
    <location>
        <begin position="20"/>
        <end position="43"/>
    </location>
</feature>
<keyword evidence="1" id="KW-0812">Transmembrane</keyword>
<evidence type="ECO:0000256" key="1">
    <source>
        <dbReference type="SAM" id="Phobius"/>
    </source>
</evidence>
<accession>A0AAV4CIY0</accession>
<sequence>MKYSRDSWSCVSADETETALIAAGCVAGSLMIIAIAVCAFFCFKRFHDPSEKKPLPHGFHYHQPNGYANGYANHLSHQSHIAAPEEATNPRSSNPRLKAFTQHAASPRHRPPVTFYTIRADPRDFDERPGVIPMGPPHPYRAPPTVGRPVFFLDWKAMPNGFPAQSVYGQAPMYFYGL</sequence>
<gene>
    <name evidence="2" type="ORF">PoB_005782700</name>
</gene>
<evidence type="ECO:0000313" key="3">
    <source>
        <dbReference type="Proteomes" id="UP000735302"/>
    </source>
</evidence>
<evidence type="ECO:0000313" key="2">
    <source>
        <dbReference type="EMBL" id="GFO31322.1"/>
    </source>
</evidence>
<keyword evidence="3" id="KW-1185">Reference proteome</keyword>
<reference evidence="2 3" key="1">
    <citation type="journal article" date="2021" name="Elife">
        <title>Chloroplast acquisition without the gene transfer in kleptoplastic sea slugs, Plakobranchus ocellatus.</title>
        <authorList>
            <person name="Maeda T."/>
            <person name="Takahashi S."/>
            <person name="Yoshida T."/>
            <person name="Shimamura S."/>
            <person name="Takaki Y."/>
            <person name="Nagai Y."/>
            <person name="Toyoda A."/>
            <person name="Suzuki Y."/>
            <person name="Arimoto A."/>
            <person name="Ishii H."/>
            <person name="Satoh N."/>
            <person name="Nishiyama T."/>
            <person name="Hasebe M."/>
            <person name="Maruyama T."/>
            <person name="Minagawa J."/>
            <person name="Obokata J."/>
            <person name="Shigenobu S."/>
        </authorList>
    </citation>
    <scope>NUCLEOTIDE SEQUENCE [LARGE SCALE GENOMIC DNA]</scope>
</reference>
<name>A0AAV4CIY0_9GAST</name>
<dbReference type="AlphaFoldDB" id="A0AAV4CIY0"/>
<dbReference type="EMBL" id="BLXT01006392">
    <property type="protein sequence ID" value="GFO31322.1"/>
    <property type="molecule type" value="Genomic_DNA"/>
</dbReference>